<dbReference type="InterPro" id="IPR035104">
    <property type="entry name" value="Ribosomal_protein_S1-like"/>
</dbReference>
<evidence type="ECO:0000259" key="4">
    <source>
        <dbReference type="PROSITE" id="PS50126"/>
    </source>
</evidence>
<sequence length="408" mass="45283">MESSVIGVSPEMDFRALLEESFSSMEQPERGDLLMGTILAIDEQGIIVDVKMKRDAVVPRADLERLEGVTFTVGQEVPIVVVNPEDQDGNLVVSIAQARQSEDWLRAEELMQSGEVVEAVVADANRGGIIVPFGNLRGFIPASHVADLPRGLSEDERKDFMMNLVGKKIYIKVIEVNRKRRRLVLSQRDAQRGQRDQNKESLLGNLQEGEVRRGVVSGLRDFGAFVDLGGADGLIHISELAWHRVKHPRELLTVGQELDVYILRLDQDSKRIGLSLKRLQPNPWSLVDEMYHVGQLVEGTISRVAQFGAFISLEPGIEALLHTNQMGDPPPDDPTQVLREGDKLLMRIISIESHRQRLGLSLKDVTDEERARWTEEHGTILAVIPQGTGKNAAAAVDYSEDQSVETAG</sequence>
<dbReference type="GO" id="GO:0003729">
    <property type="term" value="F:mRNA binding"/>
    <property type="evidence" value="ECO:0007669"/>
    <property type="project" value="UniProtKB-ARBA"/>
</dbReference>
<dbReference type="GO" id="GO:0006412">
    <property type="term" value="P:translation"/>
    <property type="evidence" value="ECO:0007669"/>
    <property type="project" value="TreeGrafter"/>
</dbReference>
<dbReference type="Gene3D" id="2.40.50.140">
    <property type="entry name" value="Nucleic acid-binding proteins"/>
    <property type="match status" value="4"/>
</dbReference>
<feature type="domain" description="S1 motif" evidence="4">
    <location>
        <begin position="209"/>
        <end position="277"/>
    </location>
</feature>
<dbReference type="PANTHER" id="PTHR10724:SF7">
    <property type="entry name" value="SMALL RIBOSOMAL SUBUNIT PROTEIN BS1C"/>
    <property type="match status" value="1"/>
</dbReference>
<dbReference type="GO" id="GO:0005840">
    <property type="term" value="C:ribosome"/>
    <property type="evidence" value="ECO:0007669"/>
    <property type="project" value="UniProtKB-KW"/>
</dbReference>
<protein>
    <submittedName>
        <fullName evidence="5">30S ribosomal protein S1</fullName>
    </submittedName>
</protein>
<dbReference type="PRINTS" id="PR00681">
    <property type="entry name" value="RIBOSOMALS1"/>
</dbReference>
<dbReference type="PANTHER" id="PTHR10724">
    <property type="entry name" value="30S RIBOSOMAL PROTEIN S1"/>
    <property type="match status" value="1"/>
</dbReference>
<keyword evidence="2 5" id="KW-0689">Ribosomal protein</keyword>
<comment type="caution">
    <text evidence="5">The sequence shown here is derived from an EMBL/GenBank/DDBJ whole genome shotgun (WGS) entry which is preliminary data.</text>
</comment>
<dbReference type="GO" id="GO:0003735">
    <property type="term" value="F:structural constituent of ribosome"/>
    <property type="evidence" value="ECO:0007669"/>
    <property type="project" value="TreeGrafter"/>
</dbReference>
<evidence type="ECO:0000256" key="2">
    <source>
        <dbReference type="ARBA" id="ARBA00022980"/>
    </source>
</evidence>
<dbReference type="InterPro" id="IPR012340">
    <property type="entry name" value="NA-bd_OB-fold"/>
</dbReference>
<accession>A0A2M8P0D3</accession>
<feature type="domain" description="S1 motif" evidence="4">
    <location>
        <begin position="294"/>
        <end position="363"/>
    </location>
</feature>
<dbReference type="CDD" id="cd04465">
    <property type="entry name" value="S1_RPS1_repeat_ec2_hs2"/>
    <property type="match status" value="1"/>
</dbReference>
<dbReference type="SMART" id="SM00316">
    <property type="entry name" value="S1"/>
    <property type="match status" value="4"/>
</dbReference>
<comment type="similarity">
    <text evidence="1">Belongs to the bacterial ribosomal protein bS1 family.</text>
</comment>
<dbReference type="InterPro" id="IPR003029">
    <property type="entry name" value="S1_domain"/>
</dbReference>
<name>A0A2M8P0D3_9CHLR</name>
<proteinExistence type="inferred from homology"/>
<dbReference type="SUPFAM" id="SSF50249">
    <property type="entry name" value="Nucleic acid-binding proteins"/>
    <property type="match status" value="4"/>
</dbReference>
<reference evidence="5 6" key="1">
    <citation type="submission" date="2017-11" db="EMBL/GenBank/DDBJ databases">
        <title>Evolution of Phototrophy in the Chloroflexi Phylum Driven by Horizontal Gene Transfer.</title>
        <authorList>
            <person name="Ward L.M."/>
            <person name="Hemp J."/>
            <person name="Shih P.M."/>
            <person name="Mcglynn S.E."/>
            <person name="Fischer W."/>
        </authorList>
    </citation>
    <scope>NUCLEOTIDE SEQUENCE [LARGE SCALE GENOMIC DNA]</scope>
    <source>
        <strain evidence="5">CP2_2F</strain>
    </source>
</reference>
<dbReference type="CDD" id="cd05688">
    <property type="entry name" value="S1_RPS1_repeat_ec3"/>
    <property type="match status" value="1"/>
</dbReference>
<evidence type="ECO:0000256" key="1">
    <source>
        <dbReference type="ARBA" id="ARBA00006767"/>
    </source>
</evidence>
<dbReference type="EMBL" id="PGTK01000005">
    <property type="protein sequence ID" value="PJF31003.1"/>
    <property type="molecule type" value="Genomic_DNA"/>
</dbReference>
<organism evidence="5 6">
    <name type="scientific">Candidatus Thermofonsia Clade 1 bacterium</name>
    <dbReference type="NCBI Taxonomy" id="2364210"/>
    <lineage>
        <taxon>Bacteria</taxon>
        <taxon>Bacillati</taxon>
        <taxon>Chloroflexota</taxon>
        <taxon>Candidatus Thermofontia</taxon>
        <taxon>Candidatus Thermofonsia Clade 1</taxon>
    </lineage>
</organism>
<dbReference type="GO" id="GO:0005737">
    <property type="term" value="C:cytoplasm"/>
    <property type="evidence" value="ECO:0007669"/>
    <property type="project" value="UniProtKB-ARBA"/>
</dbReference>
<evidence type="ECO:0000313" key="6">
    <source>
        <dbReference type="Proteomes" id="UP000228921"/>
    </source>
</evidence>
<feature type="domain" description="S1 motif" evidence="4">
    <location>
        <begin position="114"/>
        <end position="188"/>
    </location>
</feature>
<gene>
    <name evidence="5" type="ORF">CUN51_05865</name>
</gene>
<feature type="domain" description="S1 motif" evidence="4">
    <location>
        <begin position="31"/>
        <end position="96"/>
    </location>
</feature>
<dbReference type="Pfam" id="PF00575">
    <property type="entry name" value="S1"/>
    <property type="match status" value="4"/>
</dbReference>
<dbReference type="PROSITE" id="PS50126">
    <property type="entry name" value="S1"/>
    <property type="match status" value="4"/>
</dbReference>
<dbReference type="Proteomes" id="UP000228921">
    <property type="component" value="Unassembled WGS sequence"/>
</dbReference>
<keyword evidence="3" id="KW-0687">Ribonucleoprotein</keyword>
<dbReference type="GO" id="GO:1990904">
    <property type="term" value="C:ribonucleoprotein complex"/>
    <property type="evidence" value="ECO:0007669"/>
    <property type="project" value="UniProtKB-KW"/>
</dbReference>
<evidence type="ECO:0000256" key="3">
    <source>
        <dbReference type="ARBA" id="ARBA00023274"/>
    </source>
</evidence>
<evidence type="ECO:0000313" key="5">
    <source>
        <dbReference type="EMBL" id="PJF31003.1"/>
    </source>
</evidence>
<dbReference type="InterPro" id="IPR050437">
    <property type="entry name" value="Ribos_protein_bS1-like"/>
</dbReference>
<dbReference type="FunFam" id="2.40.50.140:FF:000051">
    <property type="entry name" value="RNA-binding transcriptional accessory protein"/>
    <property type="match status" value="1"/>
</dbReference>
<dbReference type="AlphaFoldDB" id="A0A2M8P0D3"/>